<evidence type="ECO:0000313" key="3">
    <source>
        <dbReference type="Proteomes" id="UP001295444"/>
    </source>
</evidence>
<evidence type="ECO:0000313" key="2">
    <source>
        <dbReference type="EMBL" id="CAH2249442.1"/>
    </source>
</evidence>
<dbReference type="InterPro" id="IPR004244">
    <property type="entry name" value="Transposase_22"/>
</dbReference>
<accession>A0AAD1RFR0</accession>
<gene>
    <name evidence="2" type="ORF">PECUL_23A003550</name>
</gene>
<dbReference type="InterPro" id="IPR042566">
    <property type="entry name" value="L1_C"/>
</dbReference>
<feature type="region of interest" description="Disordered" evidence="1">
    <location>
        <begin position="122"/>
        <end position="146"/>
    </location>
</feature>
<keyword evidence="3" id="KW-1185">Reference proteome</keyword>
<dbReference type="AlphaFoldDB" id="A0AAD1RFR0"/>
<name>A0AAD1RFR0_PELCU</name>
<dbReference type="EMBL" id="OW240913">
    <property type="protein sequence ID" value="CAH2249442.1"/>
    <property type="molecule type" value="Genomic_DNA"/>
</dbReference>
<dbReference type="Gene3D" id="3.30.250.20">
    <property type="entry name" value="L1 transposable element, C-terminal domain"/>
    <property type="match status" value="1"/>
</dbReference>
<proteinExistence type="predicted"/>
<feature type="non-terminal residue" evidence="2">
    <location>
        <position position="1"/>
    </location>
</feature>
<dbReference type="Proteomes" id="UP001295444">
    <property type="component" value="Chromosome 02"/>
</dbReference>
<protein>
    <submittedName>
        <fullName evidence="2">Uncharacterized protein</fullName>
    </submittedName>
</protein>
<dbReference type="PANTHER" id="PTHR11505">
    <property type="entry name" value="L1 TRANSPOSABLE ELEMENT-RELATED"/>
    <property type="match status" value="1"/>
</dbReference>
<evidence type="ECO:0000256" key="1">
    <source>
        <dbReference type="SAM" id="MobiDB-lite"/>
    </source>
</evidence>
<organism evidence="2 3">
    <name type="scientific">Pelobates cultripes</name>
    <name type="common">Western spadefoot toad</name>
    <dbReference type="NCBI Taxonomy" id="61616"/>
    <lineage>
        <taxon>Eukaryota</taxon>
        <taxon>Metazoa</taxon>
        <taxon>Chordata</taxon>
        <taxon>Craniata</taxon>
        <taxon>Vertebrata</taxon>
        <taxon>Euteleostomi</taxon>
        <taxon>Amphibia</taxon>
        <taxon>Batrachia</taxon>
        <taxon>Anura</taxon>
        <taxon>Pelobatoidea</taxon>
        <taxon>Pelobatidae</taxon>
        <taxon>Pelobates</taxon>
    </lineage>
</organism>
<sequence>PNEHQISSDKGRKTSFVPNKIAAAPTHLRNRLHYYSTKEAILTAQRKASEMQPTYKEISLYADLSPTTMSRIRDFINVTKCLRNHKVSYRWGFPTKLFIWRNGSLTKVEDPPKGMETLKSWGLSHDDNATTSPAPLRKVTTSWTKA</sequence>
<feature type="compositionally biased region" description="Polar residues" evidence="1">
    <location>
        <begin position="129"/>
        <end position="146"/>
    </location>
</feature>
<reference evidence="2" key="1">
    <citation type="submission" date="2022-03" db="EMBL/GenBank/DDBJ databases">
        <authorList>
            <person name="Alioto T."/>
            <person name="Alioto T."/>
            <person name="Gomez Garrido J."/>
        </authorList>
    </citation>
    <scope>NUCLEOTIDE SEQUENCE</scope>
</reference>